<keyword evidence="5" id="KW-0255">Endonuclease</keyword>
<evidence type="ECO:0000256" key="7">
    <source>
        <dbReference type="ARBA" id="ARBA00022918"/>
    </source>
</evidence>
<evidence type="ECO:0000256" key="8">
    <source>
        <dbReference type="SAM" id="MobiDB-lite"/>
    </source>
</evidence>
<keyword evidence="7" id="KW-0695">RNA-directed DNA polymerase</keyword>
<dbReference type="InterPro" id="IPR012337">
    <property type="entry name" value="RNaseH-like_sf"/>
</dbReference>
<dbReference type="SUPFAM" id="SSF53098">
    <property type="entry name" value="Ribonuclease H-like"/>
    <property type="match status" value="1"/>
</dbReference>
<dbReference type="InterPro" id="IPR043502">
    <property type="entry name" value="DNA/RNA_pol_sf"/>
</dbReference>
<dbReference type="Pfam" id="PF17917">
    <property type="entry name" value="RT_RNaseH"/>
    <property type="match status" value="1"/>
</dbReference>
<sequence>MEMPVYKSKEHGDLEDIVRRTVEQKVEEMFKKDAVVKKGVEQTKVNTVQEVNSYKGYHVRATVNNVETNFLIDTGAEVSLISADVPGLIIKESQVHPVSITYQPIVVKGETEVSLNLGSLNTTWKFLVVENMTESVLGADLIAEHHKRSWGFKNNKLWFDDIAIPLIDTQQVRIVKGDNSCPVIAKCTVEFPARHQLVIPMRTKDRTSRDGIFKSCKTPGGVLLTKTVVQPSKDGSFLVKVNFQNVTLFKNKKIGKLSDIEEVLNTAHDYQIQHDEHPVVSPIQTENIDFLHDIGIELNQSDLKRHEREQLEKLLFSYSNVFSKNKRDLGTCKLGTKHHIHLKPDTVPVKQPLRRIPFAYQEEVKNDLKNMLKDGIIEKSVSEWASPLVLVRKSSGDLRICVDYRKLNEATMLTSYPLPNLTETLDRLAGASYFTSIDMVSGYHQVEVADEDKEKTAFDMVQVLETEDIMANLDDVICFHATFGKHLEGIQKLLEMVSRAGFKLSGKKCQFAKLSVRFLGHIIDNTGVRPLPEKLDIIRNWKAPESEDELRRFLGVCTFWRRFVKDFAKIAVPLHNLLNKEENLWTNECQDAFNLLKESLCSSVTLKLRFSVTCDASYFAVGYYLEQADKSGQKRPPEMNYSTTEKECLAVIEALKAYRSYLLGNQFDLYTDHQSLKWLLTRTKEHSGRLWRWVDKIREFQYLVKHIPGRNNTVADALSRIRNVATREPTPWNLEYIRQQQESCSKISQLKSVLQSELQQINTMGMELKAFEDELPNLFLRKDGVLCHYDSDRNTRIVIPRCLIPRVLHMMHNDMGHFGFKKTFQRIKDKYFWPQMSSEIEDWCRKCEVCQRRRNPVPSQRAPLQSISTCRPGELVTMDIVEYAQSYRGYRYCLVMIDHFTKWLELFPLRNQKAETIAKKVFDGWIPRHGAPEQLHHDQGKNLTAEIIREVCSFLEIWNTRTTPFHPQSDGASERSIRTVNNMLAKVVAEDQRNWDLYVSSTCFAYNTAVHSTTGYTPSYLEYGRELRLPSDLVMNDQQTPKNNSHTEYATELKKRLAKAFECSRETLESSRRTQKHYYDRRARGNVYKEGEVVYRIKYIGSNKVGLKRMIVHHNQLKRFYETRGSQEEPAQSEQNSGQLVANDGDTVESRSDVVIVVDGPGADDEHEIQQREVEPVVLEPEGRPQRQRRPPAWLVPCEINI</sequence>
<dbReference type="GO" id="GO:0006508">
    <property type="term" value="P:proteolysis"/>
    <property type="evidence" value="ECO:0007669"/>
    <property type="project" value="InterPro"/>
</dbReference>
<dbReference type="SUPFAM" id="SSF56672">
    <property type="entry name" value="DNA/RNA polymerases"/>
    <property type="match status" value="1"/>
</dbReference>
<dbReference type="GO" id="GO:0004519">
    <property type="term" value="F:endonuclease activity"/>
    <property type="evidence" value="ECO:0007669"/>
    <property type="project" value="UniProtKB-KW"/>
</dbReference>
<dbReference type="EMBL" id="CACRXK020002884">
    <property type="protein sequence ID" value="CAB3996514.1"/>
    <property type="molecule type" value="Genomic_DNA"/>
</dbReference>
<evidence type="ECO:0000256" key="2">
    <source>
        <dbReference type="ARBA" id="ARBA00022679"/>
    </source>
</evidence>
<dbReference type="InterPro" id="IPR001969">
    <property type="entry name" value="Aspartic_peptidase_AS"/>
</dbReference>
<dbReference type="InterPro" id="IPR041373">
    <property type="entry name" value="RT_RNaseH"/>
</dbReference>
<dbReference type="GO" id="GO:0003676">
    <property type="term" value="F:nucleic acid binding"/>
    <property type="evidence" value="ECO:0007669"/>
    <property type="project" value="InterPro"/>
</dbReference>
<dbReference type="PROSITE" id="PS50994">
    <property type="entry name" value="INTEGRASE"/>
    <property type="match status" value="1"/>
</dbReference>
<proteinExistence type="predicted"/>
<dbReference type="FunFam" id="3.30.70.270:FF:000020">
    <property type="entry name" value="Transposon Tf2-6 polyprotein-like Protein"/>
    <property type="match status" value="1"/>
</dbReference>
<dbReference type="InterPro" id="IPR000477">
    <property type="entry name" value="RT_dom"/>
</dbReference>
<reference evidence="9" key="1">
    <citation type="submission" date="2020-04" db="EMBL/GenBank/DDBJ databases">
        <authorList>
            <person name="Alioto T."/>
            <person name="Alioto T."/>
            <person name="Gomez Garrido J."/>
        </authorList>
    </citation>
    <scope>NUCLEOTIDE SEQUENCE</scope>
    <source>
        <strain evidence="9">A484AB</strain>
    </source>
</reference>
<keyword evidence="6" id="KW-0378">Hydrolase</keyword>
<dbReference type="CDD" id="cd09274">
    <property type="entry name" value="RNase_HI_RT_Ty3"/>
    <property type="match status" value="1"/>
</dbReference>
<keyword evidence="3" id="KW-0548">Nucleotidyltransferase</keyword>
<dbReference type="InterPro" id="IPR001584">
    <property type="entry name" value="Integrase_cat-core"/>
</dbReference>
<feature type="region of interest" description="Disordered" evidence="8">
    <location>
        <begin position="1161"/>
        <end position="1190"/>
    </location>
</feature>
<dbReference type="Proteomes" id="UP001152795">
    <property type="component" value="Unassembled WGS sequence"/>
</dbReference>
<dbReference type="Pfam" id="PF17921">
    <property type="entry name" value="Integrase_H2C2"/>
    <property type="match status" value="1"/>
</dbReference>
<dbReference type="InterPro" id="IPR036397">
    <property type="entry name" value="RNaseH_sf"/>
</dbReference>
<dbReference type="OrthoDB" id="9950135at2759"/>
<evidence type="ECO:0000256" key="6">
    <source>
        <dbReference type="ARBA" id="ARBA00022801"/>
    </source>
</evidence>
<dbReference type="InterPro" id="IPR050951">
    <property type="entry name" value="Retrovirus_Pol_polyprotein"/>
</dbReference>
<dbReference type="Pfam" id="PF00078">
    <property type="entry name" value="RVT_1"/>
    <property type="match status" value="1"/>
</dbReference>
<dbReference type="AlphaFoldDB" id="A0A7D9DZJ9"/>
<dbReference type="Gene3D" id="2.40.70.10">
    <property type="entry name" value="Acid Proteases"/>
    <property type="match status" value="1"/>
</dbReference>
<dbReference type="Gene3D" id="3.10.10.10">
    <property type="entry name" value="HIV Type 1 Reverse Transcriptase, subunit A, domain 1"/>
    <property type="match status" value="1"/>
</dbReference>
<dbReference type="GO" id="GO:0015074">
    <property type="term" value="P:DNA integration"/>
    <property type="evidence" value="ECO:0007669"/>
    <property type="project" value="InterPro"/>
</dbReference>
<evidence type="ECO:0000313" key="10">
    <source>
        <dbReference type="Proteomes" id="UP001152795"/>
    </source>
</evidence>
<dbReference type="PANTHER" id="PTHR37984:SF5">
    <property type="entry name" value="PROTEIN NYNRIN-LIKE"/>
    <property type="match status" value="1"/>
</dbReference>
<name>A0A7D9DZJ9_PARCT</name>
<evidence type="ECO:0000256" key="1">
    <source>
        <dbReference type="ARBA" id="ARBA00012493"/>
    </source>
</evidence>
<keyword evidence="10" id="KW-1185">Reference proteome</keyword>
<evidence type="ECO:0000313" key="9">
    <source>
        <dbReference type="EMBL" id="CAB3996514.1"/>
    </source>
</evidence>
<feature type="region of interest" description="Disordered" evidence="8">
    <location>
        <begin position="1123"/>
        <end position="1145"/>
    </location>
</feature>
<dbReference type="CDD" id="cd01647">
    <property type="entry name" value="RT_LTR"/>
    <property type="match status" value="1"/>
</dbReference>
<dbReference type="EC" id="2.7.7.49" evidence="1"/>
<dbReference type="FunFam" id="3.30.420.10:FF:000032">
    <property type="entry name" value="Retrovirus-related Pol polyprotein from transposon 297-like Protein"/>
    <property type="match status" value="1"/>
</dbReference>
<dbReference type="Gene3D" id="3.30.420.10">
    <property type="entry name" value="Ribonuclease H-like superfamily/Ribonuclease H"/>
    <property type="match status" value="1"/>
</dbReference>
<dbReference type="Gene3D" id="3.30.70.270">
    <property type="match status" value="3"/>
</dbReference>
<feature type="compositionally biased region" description="Polar residues" evidence="8">
    <location>
        <begin position="1129"/>
        <end position="1140"/>
    </location>
</feature>
<dbReference type="PROSITE" id="PS00141">
    <property type="entry name" value="ASP_PROTEASE"/>
    <property type="match status" value="1"/>
</dbReference>
<keyword evidence="4" id="KW-0540">Nuclease</keyword>
<dbReference type="GO" id="GO:0004190">
    <property type="term" value="F:aspartic-type endopeptidase activity"/>
    <property type="evidence" value="ECO:0007669"/>
    <property type="project" value="InterPro"/>
</dbReference>
<dbReference type="PANTHER" id="PTHR37984">
    <property type="entry name" value="PROTEIN CBG26694"/>
    <property type="match status" value="1"/>
</dbReference>
<protein>
    <recommendedName>
        <fullName evidence="1">RNA-directed DNA polymerase</fullName>
        <ecNumber evidence="1">2.7.7.49</ecNumber>
    </recommendedName>
</protein>
<dbReference type="InterPro" id="IPR041588">
    <property type="entry name" value="Integrase_H2C2"/>
</dbReference>
<evidence type="ECO:0000256" key="4">
    <source>
        <dbReference type="ARBA" id="ARBA00022722"/>
    </source>
</evidence>
<dbReference type="GO" id="GO:0003964">
    <property type="term" value="F:RNA-directed DNA polymerase activity"/>
    <property type="evidence" value="ECO:0007669"/>
    <property type="project" value="UniProtKB-KW"/>
</dbReference>
<dbReference type="Pfam" id="PF00665">
    <property type="entry name" value="rve"/>
    <property type="match status" value="1"/>
</dbReference>
<comment type="caution">
    <text evidence="9">The sequence shown here is derived from an EMBL/GenBank/DDBJ whole genome shotgun (WGS) entry which is preliminary data.</text>
</comment>
<keyword evidence="2" id="KW-0808">Transferase</keyword>
<evidence type="ECO:0000256" key="5">
    <source>
        <dbReference type="ARBA" id="ARBA00022759"/>
    </source>
</evidence>
<evidence type="ECO:0000256" key="3">
    <source>
        <dbReference type="ARBA" id="ARBA00022695"/>
    </source>
</evidence>
<gene>
    <name evidence="9" type="ORF">PACLA_8A025565</name>
</gene>
<dbReference type="FunFam" id="1.10.340.70:FF:000001">
    <property type="entry name" value="Retrovirus-related Pol polyprotein from transposon gypsy-like Protein"/>
    <property type="match status" value="1"/>
</dbReference>
<dbReference type="SUPFAM" id="SSF50630">
    <property type="entry name" value="Acid proteases"/>
    <property type="match status" value="1"/>
</dbReference>
<dbReference type="FunFam" id="3.30.70.270:FF:000003">
    <property type="entry name" value="Transposon Ty3-G Gag-Pol polyprotein"/>
    <property type="match status" value="1"/>
</dbReference>
<feature type="compositionally biased region" description="Basic and acidic residues" evidence="8">
    <location>
        <begin position="1168"/>
        <end position="1185"/>
    </location>
</feature>
<dbReference type="InterPro" id="IPR021109">
    <property type="entry name" value="Peptidase_aspartic_dom_sf"/>
</dbReference>
<dbReference type="InterPro" id="IPR043128">
    <property type="entry name" value="Rev_trsase/Diguanyl_cyclase"/>
</dbReference>
<dbReference type="Gene3D" id="1.10.340.70">
    <property type="match status" value="1"/>
</dbReference>
<accession>A0A7D9DZJ9</accession>
<organism evidence="9 10">
    <name type="scientific">Paramuricea clavata</name>
    <name type="common">Red gorgonian</name>
    <name type="synonym">Violescent sea-whip</name>
    <dbReference type="NCBI Taxonomy" id="317549"/>
    <lineage>
        <taxon>Eukaryota</taxon>
        <taxon>Metazoa</taxon>
        <taxon>Cnidaria</taxon>
        <taxon>Anthozoa</taxon>
        <taxon>Octocorallia</taxon>
        <taxon>Malacalcyonacea</taxon>
        <taxon>Plexauridae</taxon>
        <taxon>Paramuricea</taxon>
    </lineage>
</organism>